<dbReference type="Pfam" id="PF00643">
    <property type="entry name" value="zf-B_box"/>
    <property type="match status" value="1"/>
</dbReference>
<feature type="region of interest" description="Disordered" evidence="10">
    <location>
        <begin position="400"/>
        <end position="449"/>
    </location>
</feature>
<dbReference type="EMBL" id="JAFEMO010000005">
    <property type="protein sequence ID" value="KAH7570551.1"/>
    <property type="molecule type" value="Genomic_DNA"/>
</dbReference>
<gene>
    <name evidence="13" type="ORF">JRO89_XS05G0131500</name>
</gene>
<accession>A0ABQ8I1T0</accession>
<feature type="region of interest" description="Disordered" evidence="10">
    <location>
        <begin position="215"/>
        <end position="267"/>
    </location>
</feature>
<feature type="domain" description="B box-type" evidence="11">
    <location>
        <begin position="64"/>
        <end position="111"/>
    </location>
</feature>
<dbReference type="InterPro" id="IPR000315">
    <property type="entry name" value="Znf_B-box"/>
</dbReference>
<dbReference type="InterPro" id="IPR010402">
    <property type="entry name" value="CCT_domain"/>
</dbReference>
<dbReference type="PANTHER" id="PTHR31717">
    <property type="entry name" value="ZINC FINGER PROTEIN CONSTANS-LIKE 10"/>
    <property type="match status" value="1"/>
</dbReference>
<evidence type="ECO:0000256" key="7">
    <source>
        <dbReference type="ARBA" id="ARBA00023242"/>
    </source>
</evidence>
<comment type="similarity">
    <text evidence="2">Belongs to the CONSTANS family.</text>
</comment>
<protein>
    <recommendedName>
        <fullName evidence="15">CONSTANS-like protein</fullName>
    </recommendedName>
</protein>
<dbReference type="PROSITE" id="PS50119">
    <property type="entry name" value="ZF_BBOX"/>
    <property type="match status" value="2"/>
</dbReference>
<keyword evidence="3" id="KW-0479">Metal-binding</keyword>
<evidence type="ECO:0000256" key="10">
    <source>
        <dbReference type="SAM" id="MobiDB-lite"/>
    </source>
</evidence>
<evidence type="ECO:0000256" key="5">
    <source>
        <dbReference type="ARBA" id="ARBA00022771"/>
    </source>
</evidence>
<dbReference type="Proteomes" id="UP000827721">
    <property type="component" value="Unassembled WGS sequence"/>
</dbReference>
<keyword evidence="4" id="KW-0677">Repeat</keyword>
<feature type="domain" description="CCT" evidence="12">
    <location>
        <begin position="479"/>
        <end position="521"/>
    </location>
</feature>
<comment type="subcellular location">
    <subcellularLocation>
        <location evidence="1 9">Nucleus</location>
    </subcellularLocation>
</comment>
<evidence type="ECO:0000256" key="6">
    <source>
        <dbReference type="ARBA" id="ARBA00022833"/>
    </source>
</evidence>
<evidence type="ECO:0000256" key="1">
    <source>
        <dbReference type="ARBA" id="ARBA00004123"/>
    </source>
</evidence>
<reference evidence="13 14" key="1">
    <citation type="submission" date="2021-02" db="EMBL/GenBank/DDBJ databases">
        <title>Plant Genome Project.</title>
        <authorList>
            <person name="Zhang R.-G."/>
        </authorList>
    </citation>
    <scope>NUCLEOTIDE SEQUENCE [LARGE SCALE GENOMIC DNA]</scope>
    <source>
        <tissue evidence="13">Leaves</tissue>
    </source>
</reference>
<evidence type="ECO:0000259" key="12">
    <source>
        <dbReference type="PROSITE" id="PS51017"/>
    </source>
</evidence>
<organism evidence="13 14">
    <name type="scientific">Xanthoceras sorbifolium</name>
    <dbReference type="NCBI Taxonomy" id="99658"/>
    <lineage>
        <taxon>Eukaryota</taxon>
        <taxon>Viridiplantae</taxon>
        <taxon>Streptophyta</taxon>
        <taxon>Embryophyta</taxon>
        <taxon>Tracheophyta</taxon>
        <taxon>Spermatophyta</taxon>
        <taxon>Magnoliopsida</taxon>
        <taxon>eudicotyledons</taxon>
        <taxon>Gunneridae</taxon>
        <taxon>Pentapetalae</taxon>
        <taxon>rosids</taxon>
        <taxon>malvids</taxon>
        <taxon>Sapindales</taxon>
        <taxon>Sapindaceae</taxon>
        <taxon>Xanthoceroideae</taxon>
        <taxon>Xanthoceras</taxon>
    </lineage>
</organism>
<dbReference type="SMART" id="SM00336">
    <property type="entry name" value="BBOX"/>
    <property type="match status" value="2"/>
</dbReference>
<keyword evidence="6" id="KW-0862">Zinc</keyword>
<name>A0ABQ8I1T0_9ROSI</name>
<keyword evidence="7 9" id="KW-0539">Nucleus</keyword>
<keyword evidence="5 8" id="KW-0863">Zinc-finger</keyword>
<evidence type="ECO:0000256" key="4">
    <source>
        <dbReference type="ARBA" id="ARBA00022737"/>
    </source>
</evidence>
<keyword evidence="14" id="KW-1185">Reference proteome</keyword>
<dbReference type="Pfam" id="PF06203">
    <property type="entry name" value="CCT"/>
    <property type="match status" value="1"/>
</dbReference>
<dbReference type="CDD" id="cd19821">
    <property type="entry name" value="Bbox1_BBX-like"/>
    <property type="match status" value="2"/>
</dbReference>
<dbReference type="PANTHER" id="PTHR31717:SF45">
    <property type="entry name" value="ZINC FINGER PROTEIN CONSTANS-LIKE 14-RELATED"/>
    <property type="match status" value="1"/>
</dbReference>
<dbReference type="PROSITE" id="PS51017">
    <property type="entry name" value="CCT"/>
    <property type="match status" value="1"/>
</dbReference>
<feature type="domain" description="B box-type" evidence="11">
    <location>
        <begin position="21"/>
        <end position="68"/>
    </location>
</feature>
<proteinExistence type="inferred from homology"/>
<evidence type="ECO:0000256" key="8">
    <source>
        <dbReference type="PROSITE-ProRule" id="PRU00024"/>
    </source>
</evidence>
<evidence type="ECO:0000256" key="9">
    <source>
        <dbReference type="PROSITE-ProRule" id="PRU00357"/>
    </source>
</evidence>
<evidence type="ECO:0000259" key="11">
    <source>
        <dbReference type="PROSITE" id="PS50119"/>
    </source>
</evidence>
<feature type="compositionally biased region" description="Low complexity" evidence="10">
    <location>
        <begin position="222"/>
        <end position="248"/>
    </location>
</feature>
<evidence type="ECO:0000256" key="3">
    <source>
        <dbReference type="ARBA" id="ARBA00022723"/>
    </source>
</evidence>
<feature type="compositionally biased region" description="Low complexity" evidence="10">
    <location>
        <begin position="401"/>
        <end position="414"/>
    </location>
</feature>
<evidence type="ECO:0000256" key="2">
    <source>
        <dbReference type="ARBA" id="ARBA00010024"/>
    </source>
</evidence>
<feature type="compositionally biased region" description="Polar residues" evidence="10">
    <location>
        <begin position="416"/>
        <end position="434"/>
    </location>
</feature>
<comment type="caution">
    <text evidence="13">The sequence shown here is derived from an EMBL/GenBank/DDBJ whole genome shotgun (WGS) entry which is preliminary data.</text>
</comment>
<evidence type="ECO:0000313" key="13">
    <source>
        <dbReference type="EMBL" id="KAH7570551.1"/>
    </source>
</evidence>
<dbReference type="InterPro" id="IPR049808">
    <property type="entry name" value="CONSTANS-like_Bbox1"/>
</dbReference>
<evidence type="ECO:0000313" key="14">
    <source>
        <dbReference type="Proteomes" id="UP000827721"/>
    </source>
</evidence>
<evidence type="ECO:0008006" key="15">
    <source>
        <dbReference type="Google" id="ProtNLM"/>
    </source>
</evidence>
<sequence>MVSFTIHRSRKMVSPKSGSAKESVPCDFCSDQIAVLYCRADSAKLCLFCDQHVHSANLLSRKHVRSQICDNCSGEPVSVRCATDNLVLCQECDWDAHGSCSVSASHDRVPIEGFSGCPSALELSFVWGFDLEDKKPGQTARFGGSGYCQDLVVGPMELSSWMYKPSMSEEGAMSVQDLMVPNDPAMFSRQSPSCGKLKQVIYKQLVELLKRDLMGNEGGGQNNNIDDNNSSFNNNNNNNNNSNNNNNVDGGGGSGGENLVPTTPNIKSGWLENDMEAINGLENGGMEAAAVNGCVQELLQQQTPFTSLLMMQQGQVDAKESDENMLWAGNSGGQSAQIWDFHLGRLRGNEESSQLEAYGANDAVFMIKNFGELMKEASLTNMEMFGDIYQMNCPITHDDMASFNNNNSNNPAANQGPATSESNSQSMVRSSSGSAFGKPKGSTSSKDSQLMEQSFLVGHDGLRITTATKADLELLAQNRGNAMQRYKEKKKTRRYDKHIRYESRKARADTRKRVKGRFVKASEAPDG</sequence>